<dbReference type="RefSeq" id="WP_321535796.1">
    <property type="nucleotide sequence ID" value="NZ_JARGDL010000009.1"/>
</dbReference>
<gene>
    <name evidence="1" type="ORF">P0M35_07685</name>
</gene>
<dbReference type="AlphaFoldDB" id="A0AAE3TC42"/>
<comment type="caution">
    <text evidence="1">The sequence shown here is derived from an EMBL/GenBank/DDBJ whole genome shotgun (WGS) entry which is preliminary data.</text>
</comment>
<dbReference type="Pfam" id="PF13366">
    <property type="entry name" value="PDDEXK_3"/>
    <property type="match status" value="1"/>
</dbReference>
<organism evidence="1 2">
    <name type="scientific">Stygiobacter electus</name>
    <dbReference type="NCBI Taxonomy" id="3032292"/>
    <lineage>
        <taxon>Bacteria</taxon>
        <taxon>Pseudomonadati</taxon>
        <taxon>Ignavibacteriota</taxon>
        <taxon>Ignavibacteria</taxon>
        <taxon>Ignavibacteriales</taxon>
        <taxon>Melioribacteraceae</taxon>
        <taxon>Stygiobacter</taxon>
    </lineage>
</organism>
<protein>
    <submittedName>
        <fullName evidence="1">GxxExxY protein</fullName>
    </submittedName>
</protein>
<accession>A0AAE3TC42</accession>
<dbReference type="NCBIfam" id="TIGR04256">
    <property type="entry name" value="GxxExxY"/>
    <property type="match status" value="1"/>
</dbReference>
<evidence type="ECO:0000313" key="2">
    <source>
        <dbReference type="Proteomes" id="UP001221302"/>
    </source>
</evidence>
<dbReference type="InterPro" id="IPR026350">
    <property type="entry name" value="GxxExxY"/>
</dbReference>
<proteinExistence type="predicted"/>
<reference evidence="1" key="1">
    <citation type="submission" date="2023-03" db="EMBL/GenBank/DDBJ databases">
        <title>Stygiobacter electus gen. nov., sp. nov., facultatively anaerobic thermotolerant bacterium of the class Ignavibacteria from a well of Yessentuki mineral water deposit.</title>
        <authorList>
            <person name="Podosokorskaya O.A."/>
            <person name="Elcheninov A.G."/>
            <person name="Petrova N.F."/>
            <person name="Zavarzina D.G."/>
            <person name="Kublanov I.V."/>
            <person name="Merkel A.Y."/>
        </authorList>
    </citation>
    <scope>NUCLEOTIDE SEQUENCE</scope>
    <source>
        <strain evidence="1">09-Me</strain>
    </source>
</reference>
<dbReference type="Proteomes" id="UP001221302">
    <property type="component" value="Unassembled WGS sequence"/>
</dbReference>
<evidence type="ECO:0000313" key="1">
    <source>
        <dbReference type="EMBL" id="MDF1612028.1"/>
    </source>
</evidence>
<sequence>MLTQKYINSLAYKIVGCAIEVHKNLGPGLLESVYELCLIDELKNNGLKVESQIYLPVIYKGEKIGHDLKLDLLVEDLIIVENKSVEVMLPLFSAQLLTYLKLTNKPKGLLINFNCENITKQVVSLVTKAFADLPLE</sequence>
<dbReference type="EMBL" id="JARGDL010000009">
    <property type="protein sequence ID" value="MDF1612028.1"/>
    <property type="molecule type" value="Genomic_DNA"/>
</dbReference>
<keyword evidence="2" id="KW-1185">Reference proteome</keyword>
<name>A0AAE3TC42_9BACT</name>